<dbReference type="STRING" id="556267.HWAG_01357"/>
<dbReference type="SUPFAM" id="SSF143847">
    <property type="entry name" value="XisI-like"/>
    <property type="match status" value="1"/>
</dbReference>
<evidence type="ECO:0008006" key="3">
    <source>
        <dbReference type="Google" id="ProtNLM"/>
    </source>
</evidence>
<dbReference type="PANTHER" id="PTHR32026:SF10">
    <property type="entry name" value="METHYLTRANSFERASE-LIKE PROTEIN 24-RELATED"/>
    <property type="match status" value="1"/>
</dbReference>
<accession>A0A2N3PHC4</accession>
<organism evidence="1 2">
    <name type="scientific">Helicobacter winghamensis</name>
    <dbReference type="NCBI Taxonomy" id="157268"/>
    <lineage>
        <taxon>Bacteria</taxon>
        <taxon>Pseudomonadati</taxon>
        <taxon>Campylobacterota</taxon>
        <taxon>Epsilonproteobacteria</taxon>
        <taxon>Campylobacterales</taxon>
        <taxon>Helicobacteraceae</taxon>
        <taxon>Helicobacter</taxon>
    </lineage>
</organism>
<dbReference type="AlphaFoldDB" id="A0A2N3PHC4"/>
<reference evidence="1 2" key="1">
    <citation type="submission" date="2016-07" db="EMBL/GenBank/DDBJ databases">
        <title>Detection of Helicobacter winghamensis from caecal content of red fox (Vulpes vulpes).</title>
        <authorList>
            <person name="Zanoni R.G."/>
            <person name="Florio D."/>
            <person name="Caffara M."/>
            <person name="Renzi M."/>
            <person name="Parisi A."/>
            <person name="Pasquali F."/>
            <person name="Manfreda G."/>
        </authorList>
    </citation>
    <scope>NUCLEOTIDE SEQUENCE [LARGE SCALE GENOMIC DNA]</scope>
    <source>
        <strain evidence="1 2">295_13</strain>
    </source>
</reference>
<evidence type="ECO:0000313" key="2">
    <source>
        <dbReference type="Proteomes" id="UP000233350"/>
    </source>
</evidence>
<comment type="caution">
    <text evidence="1">The sequence shown here is derived from an EMBL/GenBank/DDBJ whole genome shotgun (WGS) entry which is preliminary data.</text>
</comment>
<gene>
    <name evidence="1" type="ORF">BCM31_05460</name>
</gene>
<sequence>MDLNTQISYCLLMSNIIANLDINKKDKEILLLLLQNRDRNYIRINNNPECFNNICKYLEILKPLNIPNDKLVRIGGNGDGGYVMYNDLLVSGGGALSPKAISLGVSDYSPWDLEMAQRGYKVLEYDSSIDKGPYDHPNICFYKKFVGLQNSDNMTTLEAIIESNELNSALPNILQIDIENAEWDIFERIDMELINRYFEQVIFEFHGCNPEETLEAKRRFEILERINQYYQPIHFHFNNHGKIFYCRNLFFSVTLEVSYLRKDISKNLMQYGYRKEGIVEGFDFPVHPSNPEIPIKFCWE</sequence>
<dbReference type="RefSeq" id="WP_006803053.1">
    <property type="nucleotide sequence ID" value="NZ_CABKOI010000019.1"/>
</dbReference>
<dbReference type="Proteomes" id="UP000233350">
    <property type="component" value="Unassembled WGS sequence"/>
</dbReference>
<dbReference type="PANTHER" id="PTHR32026">
    <property type="entry name" value="METHYLTRANSFERASE-LIKE PROTEIN 24"/>
    <property type="match status" value="1"/>
</dbReference>
<proteinExistence type="predicted"/>
<dbReference type="EMBL" id="MBPK01000046">
    <property type="protein sequence ID" value="PKT79771.1"/>
    <property type="molecule type" value="Genomic_DNA"/>
</dbReference>
<protein>
    <recommendedName>
        <fullName evidence="3">Methyltransferase FkbM domain-containing protein</fullName>
    </recommendedName>
</protein>
<keyword evidence="2" id="KW-1185">Reference proteome</keyword>
<dbReference type="InterPro" id="IPR035943">
    <property type="entry name" value="XisI-like_sf"/>
</dbReference>
<name>A0A2N3PHC4_9HELI</name>
<dbReference type="InterPro" id="IPR026913">
    <property type="entry name" value="METTL24"/>
</dbReference>
<evidence type="ECO:0000313" key="1">
    <source>
        <dbReference type="EMBL" id="PKT79771.1"/>
    </source>
</evidence>